<evidence type="ECO:0000313" key="4">
    <source>
        <dbReference type="Proteomes" id="UP000663929"/>
    </source>
</evidence>
<sequence length="469" mass="51984">MNLARHSPILLVTTMTFLLAGCVTHRAKTAQIGELVEDDTFTENGTVEAPELWWSAFGHDELSELVSRSLEGNLDIRQAWERLSQAQASYLRTRSGKLPSVNLTNERTYVDDLSNDDPTTKSSSMGLSLSYQVDLWGQIAADTRADSLTYQATRKDLEATALTLTGQVGLAWLDLIDQSQRLAVLTEQVSVNRDYLELVELRFAQGLASATEVYQQSQQLADIENRIPQTRANIEIAEHQLALLLGENPLSWSYSGDTQLPDMPALPQTGIPADVLAKRPDVKNAELRLFSADERLRSAKLDRYPRLDLTGSVASGDRDLTPSLDAWVLNLAGNLIQPLFDGGARKAEVARNRAAVEELFYAWKKTVYVAIAEVEDALVQEHALLESLAGTRKRVTLAERTLDSAHKNYVNGVVDYLTVLTSLQTLQNLQLEEVQAQRAALANRIELYLSLGGHWTEDLEKPFAVAQGK</sequence>
<keyword evidence="2" id="KW-1134">Transmembrane beta strand</keyword>
<dbReference type="GO" id="GO:0015562">
    <property type="term" value="F:efflux transmembrane transporter activity"/>
    <property type="evidence" value="ECO:0007669"/>
    <property type="project" value="InterPro"/>
</dbReference>
<dbReference type="PROSITE" id="PS51257">
    <property type="entry name" value="PROKAR_LIPOPROTEIN"/>
    <property type="match status" value="1"/>
</dbReference>
<keyword evidence="4" id="KW-1185">Reference proteome</keyword>
<dbReference type="KEGG" id="scor:J3U87_20480"/>
<comment type="similarity">
    <text evidence="1 2">Belongs to the outer membrane factor (OMF) (TC 1.B.17) family.</text>
</comment>
<feature type="chain" id="PRO_5035339003" evidence="2">
    <location>
        <begin position="21"/>
        <end position="469"/>
    </location>
</feature>
<keyword evidence="2" id="KW-0472">Membrane</keyword>
<reference evidence="3" key="1">
    <citation type="submission" date="2021-03" db="EMBL/GenBank/DDBJ databases">
        <title>Acanthopleuribacteraceae sp. M133.</title>
        <authorList>
            <person name="Wang G."/>
        </authorList>
    </citation>
    <scope>NUCLEOTIDE SEQUENCE</scope>
    <source>
        <strain evidence="3">M133</strain>
    </source>
</reference>
<evidence type="ECO:0000256" key="2">
    <source>
        <dbReference type="RuleBase" id="RU362097"/>
    </source>
</evidence>
<dbReference type="Gene3D" id="1.20.1600.10">
    <property type="entry name" value="Outer membrane efflux proteins (OEP)"/>
    <property type="match status" value="1"/>
</dbReference>
<evidence type="ECO:0000256" key="1">
    <source>
        <dbReference type="ARBA" id="ARBA00007613"/>
    </source>
</evidence>
<dbReference type="AlphaFoldDB" id="A0A8A4TEJ3"/>
<gene>
    <name evidence="3" type="ORF">J3U87_20480</name>
</gene>
<dbReference type="PANTHER" id="PTHR30203:SF33">
    <property type="entry name" value="BLR4455 PROTEIN"/>
    <property type="match status" value="1"/>
</dbReference>
<proteinExistence type="inferred from homology"/>
<keyword evidence="2" id="KW-0449">Lipoprotein</keyword>
<dbReference type="NCBIfam" id="TIGR01845">
    <property type="entry name" value="outer_NodT"/>
    <property type="match status" value="1"/>
</dbReference>
<dbReference type="EMBL" id="CP071793">
    <property type="protein sequence ID" value="QTD47970.1"/>
    <property type="molecule type" value="Genomic_DNA"/>
</dbReference>
<dbReference type="Gene3D" id="2.20.200.10">
    <property type="entry name" value="Outer membrane efflux proteins (OEP)"/>
    <property type="match status" value="1"/>
</dbReference>
<dbReference type="PANTHER" id="PTHR30203">
    <property type="entry name" value="OUTER MEMBRANE CATION EFFLUX PROTEIN"/>
    <property type="match status" value="1"/>
</dbReference>
<dbReference type="RefSeq" id="WP_237377634.1">
    <property type="nucleotide sequence ID" value="NZ_CP071793.1"/>
</dbReference>
<dbReference type="GO" id="GO:0005886">
    <property type="term" value="C:plasma membrane"/>
    <property type="evidence" value="ECO:0007669"/>
    <property type="project" value="UniProtKB-SubCell"/>
</dbReference>
<dbReference type="InterPro" id="IPR003423">
    <property type="entry name" value="OMP_efflux"/>
</dbReference>
<feature type="signal peptide" evidence="2">
    <location>
        <begin position="1"/>
        <end position="20"/>
    </location>
</feature>
<comment type="subcellular location">
    <subcellularLocation>
        <location evidence="2">Cell membrane</location>
        <topology evidence="2">Lipid-anchor</topology>
    </subcellularLocation>
</comment>
<accession>A0A8A4TEJ3</accession>
<evidence type="ECO:0000313" key="3">
    <source>
        <dbReference type="EMBL" id="QTD47970.1"/>
    </source>
</evidence>
<dbReference type="Pfam" id="PF02321">
    <property type="entry name" value="OEP"/>
    <property type="match status" value="2"/>
</dbReference>
<name>A0A8A4TEJ3_SULCO</name>
<protein>
    <submittedName>
        <fullName evidence="3">TolC family protein</fullName>
    </submittedName>
</protein>
<dbReference type="Proteomes" id="UP000663929">
    <property type="component" value="Chromosome"/>
</dbReference>
<keyword evidence="2" id="KW-0812">Transmembrane</keyword>
<organism evidence="3 4">
    <name type="scientific">Sulfidibacter corallicola</name>
    <dbReference type="NCBI Taxonomy" id="2818388"/>
    <lineage>
        <taxon>Bacteria</taxon>
        <taxon>Pseudomonadati</taxon>
        <taxon>Acidobacteriota</taxon>
        <taxon>Holophagae</taxon>
        <taxon>Acanthopleuribacterales</taxon>
        <taxon>Acanthopleuribacteraceae</taxon>
        <taxon>Sulfidibacter</taxon>
    </lineage>
</organism>
<keyword evidence="2" id="KW-0564">Palmitate</keyword>
<keyword evidence="2" id="KW-0732">Signal</keyword>
<dbReference type="SUPFAM" id="SSF56954">
    <property type="entry name" value="Outer membrane efflux proteins (OEP)"/>
    <property type="match status" value="1"/>
</dbReference>
<dbReference type="InterPro" id="IPR010131">
    <property type="entry name" value="MdtP/NodT-like"/>
</dbReference>